<reference evidence="5" key="1">
    <citation type="journal article" date="2011" name="Proc. Natl. Acad. Sci. U.S.A.">
        <title>Obligate biotrophy features unraveled by the genomic analysis of rust fungi.</title>
        <authorList>
            <person name="Duplessis S."/>
            <person name="Cuomo C.A."/>
            <person name="Lin Y.-C."/>
            <person name="Aerts A."/>
            <person name="Tisserant E."/>
            <person name="Veneault-Fourrey C."/>
            <person name="Joly D.L."/>
            <person name="Hacquard S."/>
            <person name="Amselem J."/>
            <person name="Cantarel B.L."/>
            <person name="Chiu R."/>
            <person name="Coutinho P.M."/>
            <person name="Feau N."/>
            <person name="Field M."/>
            <person name="Frey P."/>
            <person name="Gelhaye E."/>
            <person name="Goldberg J."/>
            <person name="Grabherr M.G."/>
            <person name="Kodira C.D."/>
            <person name="Kohler A."/>
            <person name="Kuees U."/>
            <person name="Lindquist E.A."/>
            <person name="Lucas S.M."/>
            <person name="Mago R."/>
            <person name="Mauceli E."/>
            <person name="Morin E."/>
            <person name="Murat C."/>
            <person name="Pangilinan J.L."/>
            <person name="Park R."/>
            <person name="Pearson M."/>
            <person name="Quesneville H."/>
            <person name="Rouhier N."/>
            <person name="Sakthikumar S."/>
            <person name="Salamov A.A."/>
            <person name="Schmutz J."/>
            <person name="Selles B."/>
            <person name="Shapiro H."/>
            <person name="Tanguay P."/>
            <person name="Tuskan G.A."/>
            <person name="Henrissat B."/>
            <person name="Van de Peer Y."/>
            <person name="Rouze P."/>
            <person name="Ellis J.G."/>
            <person name="Dodds P.N."/>
            <person name="Schein J.E."/>
            <person name="Zhong S."/>
            <person name="Hamelin R.C."/>
            <person name="Grigoriev I.V."/>
            <person name="Szabo L.J."/>
            <person name="Martin F."/>
        </authorList>
    </citation>
    <scope>NUCLEOTIDE SEQUENCE [LARGE SCALE GENOMIC DNA]</scope>
    <source>
        <strain evidence="5">98AG31 / pathotype 3-4-7</strain>
    </source>
</reference>
<dbReference type="RefSeq" id="XP_007404550.1">
    <property type="nucleotide sequence ID" value="XM_007404488.1"/>
</dbReference>
<dbReference type="EMBL" id="GL883091">
    <property type="protein sequence ID" value="EGG12175.1"/>
    <property type="molecule type" value="Genomic_DNA"/>
</dbReference>
<evidence type="ECO:0000259" key="3">
    <source>
        <dbReference type="Pfam" id="PF00561"/>
    </source>
</evidence>
<gene>
    <name evidence="4" type="ORF">MELLADRAFT_102079</name>
</gene>
<dbReference type="GeneID" id="18921560"/>
<dbReference type="PANTHER" id="PTHR43329">
    <property type="entry name" value="EPOXIDE HYDROLASE"/>
    <property type="match status" value="1"/>
</dbReference>
<feature type="domain" description="AB hydrolase-1" evidence="3">
    <location>
        <begin position="35"/>
        <end position="320"/>
    </location>
</feature>
<sequence length="358" mass="41048">MRMQDFTWKFHKISTGFTYHYIDQAPCDGVEKRGTVICFHGFPDFAYGWRYQIEELTKRGYRVIAPDQMGCGGTDSPDGHHDKAPYTTRAAGNAAIEILKHEGVEGKIVVLGHDWGGLIAWRFLEYYTDRVACFVSLCTPPSPAAQKGEPEPDLRKVVERYPTFGYQLWLSSDEAEEKIKKNIREFIMLAFWNTWSPKREIDDGKWAYEGEMEKLYDENLEKLKKAEIPADELKEYVEVFQKRGISGALNFYKTRLQNYKEDIALGLPQQFPGGPQCLLLTAENDGALPPSMVTPELLRFLFPHGNIEQKLMKNADHWLLQDDRVRGEVVTTVADFVDSQVCGVQKSSDHEVYMQQEV</sequence>
<keyword evidence="5" id="KW-1185">Reference proteome</keyword>
<organism evidence="5">
    <name type="scientific">Melampsora larici-populina (strain 98AG31 / pathotype 3-4-7)</name>
    <name type="common">Poplar leaf rust fungus</name>
    <dbReference type="NCBI Taxonomy" id="747676"/>
    <lineage>
        <taxon>Eukaryota</taxon>
        <taxon>Fungi</taxon>
        <taxon>Dikarya</taxon>
        <taxon>Basidiomycota</taxon>
        <taxon>Pucciniomycotina</taxon>
        <taxon>Pucciniomycetes</taxon>
        <taxon>Pucciniales</taxon>
        <taxon>Melampsoraceae</taxon>
        <taxon>Melampsora</taxon>
    </lineage>
</organism>
<evidence type="ECO:0000256" key="1">
    <source>
        <dbReference type="ARBA" id="ARBA00022801"/>
    </source>
</evidence>
<name>F4R5X9_MELLP</name>
<evidence type="ECO:0000313" key="4">
    <source>
        <dbReference type="EMBL" id="EGG12175.1"/>
    </source>
</evidence>
<dbReference type="Gene3D" id="3.40.50.1820">
    <property type="entry name" value="alpha/beta hydrolase"/>
    <property type="match status" value="1"/>
</dbReference>
<dbReference type="SUPFAM" id="SSF53474">
    <property type="entry name" value="alpha/beta-Hydrolases"/>
    <property type="match status" value="1"/>
</dbReference>
<evidence type="ECO:0000313" key="5">
    <source>
        <dbReference type="Proteomes" id="UP000001072"/>
    </source>
</evidence>
<dbReference type="VEuPathDB" id="FungiDB:MELLADRAFT_102079"/>
<dbReference type="PRINTS" id="PR00111">
    <property type="entry name" value="ABHYDROLASE"/>
</dbReference>
<dbReference type="eggNOG" id="KOG4178">
    <property type="taxonomic scope" value="Eukaryota"/>
</dbReference>
<dbReference type="Proteomes" id="UP000001072">
    <property type="component" value="Unassembled WGS sequence"/>
</dbReference>
<dbReference type="OrthoDB" id="284184at2759"/>
<protein>
    <submittedName>
        <fullName evidence="4">Putative epoxide hydrolase with esterase/lipase super-family domain</fullName>
    </submittedName>
</protein>
<dbReference type="GO" id="GO:0016787">
    <property type="term" value="F:hydrolase activity"/>
    <property type="evidence" value="ECO:0007669"/>
    <property type="project" value="UniProtKB-KW"/>
</dbReference>
<accession>F4R5X9</accession>
<evidence type="ECO:0000256" key="2">
    <source>
        <dbReference type="ARBA" id="ARBA00038334"/>
    </source>
</evidence>
<keyword evidence="1 4" id="KW-0378">Hydrolase</keyword>
<dbReference type="PRINTS" id="PR00412">
    <property type="entry name" value="EPOXHYDRLASE"/>
</dbReference>
<proteinExistence type="inferred from homology"/>
<dbReference type="InterPro" id="IPR029058">
    <property type="entry name" value="AB_hydrolase_fold"/>
</dbReference>
<dbReference type="HOGENOM" id="CLU_020336_7_5_1"/>
<dbReference type="KEGG" id="mlr:MELLADRAFT_102079"/>
<dbReference type="Pfam" id="PF00561">
    <property type="entry name" value="Abhydrolase_1"/>
    <property type="match status" value="1"/>
</dbReference>
<dbReference type="AlphaFoldDB" id="F4R5X9"/>
<dbReference type="InterPro" id="IPR000639">
    <property type="entry name" value="Epox_hydrolase-like"/>
</dbReference>
<dbReference type="STRING" id="747676.F4R5X9"/>
<dbReference type="InParanoid" id="F4R5X9"/>
<comment type="similarity">
    <text evidence="2">Belongs to the AB hydrolase superfamily. Epoxide hydrolase family.</text>
</comment>
<dbReference type="InterPro" id="IPR000073">
    <property type="entry name" value="AB_hydrolase_1"/>
</dbReference>